<keyword evidence="2" id="KW-1185">Reference proteome</keyword>
<evidence type="ECO:0000313" key="2">
    <source>
        <dbReference type="Proteomes" id="UP000252100"/>
    </source>
</evidence>
<name>A0A345BYU0_9BACI</name>
<reference evidence="1 2" key="1">
    <citation type="journal article" date="2018" name="J. Microbiol.">
        <title>Salicibibacter kimchii gen. nov., sp. nov., a moderately halophilic and alkalitolerant bacterium in the family Bacillaceae, isolated from kimchi.</title>
        <authorList>
            <person name="Jang J.Y."/>
            <person name="Oh Y.J."/>
            <person name="Lim S.K."/>
            <person name="Park H.K."/>
            <person name="Lee C."/>
            <person name="Kim J.Y."/>
            <person name="Lee M.A."/>
            <person name="Choi H.J."/>
        </authorList>
    </citation>
    <scope>NUCLEOTIDE SEQUENCE [LARGE SCALE GENOMIC DNA]</scope>
    <source>
        <strain evidence="1 2">NKC1-1</strain>
    </source>
</reference>
<evidence type="ECO:0000313" key="1">
    <source>
        <dbReference type="EMBL" id="AXF56121.1"/>
    </source>
</evidence>
<gene>
    <name evidence="1" type="ORF">DT065_08850</name>
</gene>
<protein>
    <submittedName>
        <fullName evidence="1">Uncharacterized protein</fullName>
    </submittedName>
</protein>
<dbReference type="AlphaFoldDB" id="A0A345BYU0"/>
<dbReference type="Proteomes" id="UP000252100">
    <property type="component" value="Chromosome"/>
</dbReference>
<proteinExistence type="predicted"/>
<organism evidence="1 2">
    <name type="scientific">Salicibibacter kimchii</name>
    <dbReference type="NCBI Taxonomy" id="2099786"/>
    <lineage>
        <taxon>Bacteria</taxon>
        <taxon>Bacillati</taxon>
        <taxon>Bacillota</taxon>
        <taxon>Bacilli</taxon>
        <taxon>Bacillales</taxon>
        <taxon>Bacillaceae</taxon>
        <taxon>Salicibibacter</taxon>
    </lineage>
</organism>
<accession>A0A345BYU0</accession>
<dbReference type="EMBL" id="CP031092">
    <property type="protein sequence ID" value="AXF56121.1"/>
    <property type="molecule type" value="Genomic_DNA"/>
</dbReference>
<sequence length="68" mass="8185">MFWDVLHSSHRLAFRWNFRWRGAILHLGMIFLFFTRNCNMADVDDGAFSLYIEEDEINQQGHERAKSH</sequence>
<dbReference type="KEGG" id="rue:DT065_08850"/>